<dbReference type="AlphaFoldDB" id="A0A7G6YAT4"/>
<gene>
    <name evidence="3" type="ORF">F1C12_10985</name>
</gene>
<dbReference type="KEGG" id="lse:F1C12_10985"/>
<name>A0A7G6YAT4_9MICO</name>
<dbReference type="InterPro" id="IPR050811">
    <property type="entry name" value="Phosphate_ABC_transporter"/>
</dbReference>
<dbReference type="Pfam" id="PF12849">
    <property type="entry name" value="PBP_like_2"/>
    <property type="match status" value="1"/>
</dbReference>
<feature type="domain" description="PBP" evidence="2">
    <location>
        <begin position="135"/>
        <end position="328"/>
    </location>
</feature>
<evidence type="ECO:0000313" key="4">
    <source>
        <dbReference type="Proteomes" id="UP000515511"/>
    </source>
</evidence>
<proteinExistence type="predicted"/>
<dbReference type="RefSeq" id="WP_185275069.1">
    <property type="nucleotide sequence ID" value="NZ_CP043641.1"/>
</dbReference>
<reference evidence="4" key="1">
    <citation type="submission" date="2019-09" db="EMBL/GenBank/DDBJ databases">
        <title>Antimicrobial potential of Antarctic Bacteria.</title>
        <authorList>
            <person name="Benaud N."/>
            <person name="Edwards R.J."/>
            <person name="Ferrari B.C."/>
        </authorList>
    </citation>
    <scope>NUCLEOTIDE SEQUENCE [LARGE SCALE GENOMIC DNA]</scope>
    <source>
        <strain evidence="4">INR9</strain>
    </source>
</reference>
<dbReference type="EMBL" id="CP043641">
    <property type="protein sequence ID" value="QNE35599.1"/>
    <property type="molecule type" value="Genomic_DNA"/>
</dbReference>
<evidence type="ECO:0000256" key="1">
    <source>
        <dbReference type="ARBA" id="ARBA00022729"/>
    </source>
</evidence>
<dbReference type="Gene3D" id="3.40.190.10">
    <property type="entry name" value="Periplasmic binding protein-like II"/>
    <property type="match status" value="2"/>
</dbReference>
<protein>
    <recommendedName>
        <fullName evidence="2">PBP domain-containing protein</fullName>
    </recommendedName>
</protein>
<accession>A0A7G6YAT4</accession>
<dbReference type="PANTHER" id="PTHR30570:SF6">
    <property type="entry name" value="PHOSPHATE-BINDING PROTEIN PSTS"/>
    <property type="match status" value="1"/>
</dbReference>
<dbReference type="InterPro" id="IPR024370">
    <property type="entry name" value="PBP_domain"/>
</dbReference>
<evidence type="ECO:0000313" key="3">
    <source>
        <dbReference type="EMBL" id="QNE35599.1"/>
    </source>
</evidence>
<dbReference type="SUPFAM" id="SSF53850">
    <property type="entry name" value="Periplasmic binding protein-like II"/>
    <property type="match status" value="1"/>
</dbReference>
<organism evidence="3 4">
    <name type="scientific">Leifsonia shinshuensis</name>
    <dbReference type="NCBI Taxonomy" id="150026"/>
    <lineage>
        <taxon>Bacteria</taxon>
        <taxon>Bacillati</taxon>
        <taxon>Actinomycetota</taxon>
        <taxon>Actinomycetes</taxon>
        <taxon>Micrococcales</taxon>
        <taxon>Microbacteriaceae</taxon>
        <taxon>Leifsonia</taxon>
    </lineage>
</organism>
<dbReference type="PANTHER" id="PTHR30570">
    <property type="entry name" value="PERIPLASMIC PHOSPHATE BINDING COMPONENT OF PHOSPHATE ABC TRANSPORTER"/>
    <property type="match status" value="1"/>
</dbReference>
<sequence>MSNEIAEVPVSGHYDLSGLPLYTPARVEDTDHCHNDVCQGEWGVIRIQAGENFMGLITAWQNAFLKIHSSIRFANYFNPSGIGGLTTKKFDIGTLGHAVWRTDVTAFRDVFGRNPHEIRLSGPFDQKGGIQPAPVFIVNKENPLAGLTLDQIDGIFGAERTGGWTDAYEWSTELARGPEKDLRTWGQLGLGGEWAEAPIRPYGFDATLSGWSHLIQQVAFKGGGKWNPEMVEKVRGGLKKVADDEMVEAVLNDKYAIGFNLPKVVKKYPDLKVLPIAATAEGPFVSASRQTLFDRSYPLTNNAYIYLDKPPEGLSDRLKEFLRFVLSRQGQQILAEQDRLTPLNAEESRRQIAALD</sequence>
<dbReference type="Proteomes" id="UP000515511">
    <property type="component" value="Chromosome"/>
</dbReference>
<evidence type="ECO:0000259" key="2">
    <source>
        <dbReference type="Pfam" id="PF12849"/>
    </source>
</evidence>
<keyword evidence="1" id="KW-0732">Signal</keyword>